<dbReference type="CDD" id="cd21123">
    <property type="entry name" value="SPASM_MftC-like"/>
    <property type="match status" value="1"/>
</dbReference>
<sequence length="508" mass="56822">MFGREHQTGLQGVSSTSKRKLRREEAVVEGVKRWLGNPISKLTLRLICSRDKHGENRLDIALRRYTGEDVPCNIWDRFTSFLVSLTLEKGSSIFGYSTGDLKKSLRDEIVRRGIINVLEGIARYGVRRPFVSAAPFLVVWNYTTLCNLRCRHCYLRAGSKPAEDELTTEEAKKVVDDLASAGVVAIAFSGGEPLLRKDIFEVAGYAKSKGFYVSLATNGATIIPEVARKVKEVFDYVEISLDGFEETHDQFRGVRGAWRRTCEGIRNCVAEGIDTCVAVTATRYNFEEIPKLIEFAEKELGVHRVIVFNYVPVGRGKDMVEADISPQERQKLLKYLYMRMMGSRMMCYSTAPQYSVVSLELAGSPVVTHFASSGTMRLQGRTKALADFIGGCGAGRLYCGLEPNGDIVPCVFMPIVIGNVRRDRLQDVWHSSELLWELRNRDEIKGCGDCEYRYICGGCRARAYGYFGNVLAPDPACIHNLEYWHQLRHPTPTAKAPSYSGDAGRAAT</sequence>
<dbReference type="InterPro" id="IPR058240">
    <property type="entry name" value="rSAM_sf"/>
</dbReference>
<evidence type="ECO:0000256" key="4">
    <source>
        <dbReference type="ARBA" id="ARBA00023004"/>
    </source>
</evidence>
<feature type="domain" description="Radical SAM core" evidence="6">
    <location>
        <begin position="129"/>
        <end position="344"/>
    </location>
</feature>
<dbReference type="SMART" id="SM00729">
    <property type="entry name" value="Elp3"/>
    <property type="match status" value="1"/>
</dbReference>
<dbReference type="NCBIfam" id="TIGR04085">
    <property type="entry name" value="rSAM_more_4Fe4S"/>
    <property type="match status" value="1"/>
</dbReference>
<dbReference type="InterPro" id="IPR007197">
    <property type="entry name" value="rSAM"/>
</dbReference>
<evidence type="ECO:0000259" key="6">
    <source>
        <dbReference type="PROSITE" id="PS51918"/>
    </source>
</evidence>
<keyword evidence="4" id="KW-0408">Iron</keyword>
<proteinExistence type="predicted"/>
<evidence type="ECO:0000256" key="2">
    <source>
        <dbReference type="ARBA" id="ARBA00022691"/>
    </source>
</evidence>
<evidence type="ECO:0000256" key="1">
    <source>
        <dbReference type="ARBA" id="ARBA00001966"/>
    </source>
</evidence>
<dbReference type="CDD" id="cd01335">
    <property type="entry name" value="Radical_SAM"/>
    <property type="match status" value="1"/>
</dbReference>
<name>A0A7V3YN50_9BACT</name>
<gene>
    <name evidence="7" type="ORF">ENU96_08740</name>
</gene>
<dbReference type="InterPro" id="IPR006638">
    <property type="entry name" value="Elp3/MiaA/NifB-like_rSAM"/>
</dbReference>
<keyword evidence="2" id="KW-0949">S-adenosyl-L-methionine</keyword>
<dbReference type="InterPro" id="IPR023885">
    <property type="entry name" value="4Fe4S-binding_SPASM_dom"/>
</dbReference>
<evidence type="ECO:0000256" key="5">
    <source>
        <dbReference type="ARBA" id="ARBA00023014"/>
    </source>
</evidence>
<keyword evidence="5" id="KW-0411">Iron-sulfur</keyword>
<dbReference type="GO" id="GO:0051536">
    <property type="term" value="F:iron-sulfur cluster binding"/>
    <property type="evidence" value="ECO:0007669"/>
    <property type="project" value="UniProtKB-KW"/>
</dbReference>
<dbReference type="PROSITE" id="PS51918">
    <property type="entry name" value="RADICAL_SAM"/>
    <property type="match status" value="1"/>
</dbReference>
<dbReference type="InterPro" id="IPR013785">
    <property type="entry name" value="Aldolase_TIM"/>
</dbReference>
<dbReference type="PANTHER" id="PTHR11228:SF7">
    <property type="entry name" value="PQQA PEPTIDE CYCLASE"/>
    <property type="match status" value="1"/>
</dbReference>
<dbReference type="PANTHER" id="PTHR11228">
    <property type="entry name" value="RADICAL SAM DOMAIN PROTEIN"/>
    <property type="match status" value="1"/>
</dbReference>
<evidence type="ECO:0000313" key="7">
    <source>
        <dbReference type="EMBL" id="HGI75745.1"/>
    </source>
</evidence>
<dbReference type="SFLD" id="SFLDS00029">
    <property type="entry name" value="Radical_SAM"/>
    <property type="match status" value="1"/>
</dbReference>
<organism evidence="7">
    <name type="scientific">Candidatus Caldatribacterium californiense</name>
    <dbReference type="NCBI Taxonomy" id="1454726"/>
    <lineage>
        <taxon>Bacteria</taxon>
        <taxon>Pseudomonadati</taxon>
        <taxon>Atribacterota</taxon>
        <taxon>Atribacteria</taxon>
        <taxon>Atribacterales</taxon>
        <taxon>Candidatus Caldatribacteriaceae</taxon>
        <taxon>Candidatus Caldatribacterium</taxon>
    </lineage>
</organism>
<dbReference type="Pfam" id="PF13186">
    <property type="entry name" value="SPASM"/>
    <property type="match status" value="1"/>
</dbReference>
<dbReference type="AlphaFoldDB" id="A0A7V3YN50"/>
<dbReference type="GO" id="GO:0003824">
    <property type="term" value="F:catalytic activity"/>
    <property type="evidence" value="ECO:0007669"/>
    <property type="project" value="InterPro"/>
</dbReference>
<dbReference type="SUPFAM" id="SSF102114">
    <property type="entry name" value="Radical SAM enzymes"/>
    <property type="match status" value="1"/>
</dbReference>
<protein>
    <submittedName>
        <fullName evidence="7">Radical SAM protein</fullName>
    </submittedName>
</protein>
<comment type="cofactor">
    <cofactor evidence="1">
        <name>[4Fe-4S] cluster</name>
        <dbReference type="ChEBI" id="CHEBI:49883"/>
    </cofactor>
</comment>
<dbReference type="Gene3D" id="3.20.20.70">
    <property type="entry name" value="Aldolase class I"/>
    <property type="match status" value="1"/>
</dbReference>
<evidence type="ECO:0000256" key="3">
    <source>
        <dbReference type="ARBA" id="ARBA00022723"/>
    </source>
</evidence>
<dbReference type="InterPro" id="IPR050377">
    <property type="entry name" value="Radical_SAM_PqqE_MftC-like"/>
</dbReference>
<dbReference type="EMBL" id="DTEN01000350">
    <property type="protein sequence ID" value="HGI75745.1"/>
    <property type="molecule type" value="Genomic_DNA"/>
</dbReference>
<dbReference type="GO" id="GO:0006783">
    <property type="term" value="P:heme biosynthetic process"/>
    <property type="evidence" value="ECO:0007669"/>
    <property type="project" value="TreeGrafter"/>
</dbReference>
<comment type="caution">
    <text evidence="7">The sequence shown here is derived from an EMBL/GenBank/DDBJ whole genome shotgun (WGS) entry which is preliminary data.</text>
</comment>
<reference evidence="7" key="1">
    <citation type="journal article" date="2020" name="mSystems">
        <title>Genome- and Community-Level Interaction Insights into Carbon Utilization and Element Cycling Functions of Hydrothermarchaeota in Hydrothermal Sediment.</title>
        <authorList>
            <person name="Zhou Z."/>
            <person name="Liu Y."/>
            <person name="Xu W."/>
            <person name="Pan J."/>
            <person name="Luo Z.H."/>
            <person name="Li M."/>
        </authorList>
    </citation>
    <scope>NUCLEOTIDE SEQUENCE [LARGE SCALE GENOMIC DNA]</scope>
    <source>
        <strain evidence="7">SpSt-716</strain>
    </source>
</reference>
<dbReference type="Pfam" id="PF04055">
    <property type="entry name" value="Radical_SAM"/>
    <property type="match status" value="1"/>
</dbReference>
<dbReference type="GO" id="GO:0046872">
    <property type="term" value="F:metal ion binding"/>
    <property type="evidence" value="ECO:0007669"/>
    <property type="project" value="UniProtKB-KW"/>
</dbReference>
<dbReference type="SFLD" id="SFLDG01386">
    <property type="entry name" value="main_SPASM_domain-containing"/>
    <property type="match status" value="1"/>
</dbReference>
<dbReference type="SFLD" id="SFLDG01067">
    <property type="entry name" value="SPASM/twitch_domain_containing"/>
    <property type="match status" value="1"/>
</dbReference>
<accession>A0A7V3YN50</accession>
<keyword evidence="3" id="KW-0479">Metal-binding</keyword>